<dbReference type="EMBL" id="JAGHQL010000074">
    <property type="protein sequence ID" value="KAH0541581.1"/>
    <property type="molecule type" value="Genomic_DNA"/>
</dbReference>
<evidence type="ECO:0000313" key="2">
    <source>
        <dbReference type="Proteomes" id="UP000698800"/>
    </source>
</evidence>
<dbReference type="Proteomes" id="UP000698800">
    <property type="component" value="Unassembled WGS sequence"/>
</dbReference>
<organism evidence="1 2">
    <name type="scientific">Glutinoglossum americanum</name>
    <dbReference type="NCBI Taxonomy" id="1670608"/>
    <lineage>
        <taxon>Eukaryota</taxon>
        <taxon>Fungi</taxon>
        <taxon>Dikarya</taxon>
        <taxon>Ascomycota</taxon>
        <taxon>Pezizomycotina</taxon>
        <taxon>Geoglossomycetes</taxon>
        <taxon>Geoglossales</taxon>
        <taxon>Geoglossaceae</taxon>
        <taxon>Glutinoglossum</taxon>
    </lineage>
</organism>
<comment type="caution">
    <text evidence="1">The sequence shown here is derived from an EMBL/GenBank/DDBJ whole genome shotgun (WGS) entry which is preliminary data.</text>
</comment>
<protein>
    <submittedName>
        <fullName evidence="1">Uncharacterized protein</fullName>
    </submittedName>
</protein>
<gene>
    <name evidence="1" type="ORF">FGG08_003929</name>
</gene>
<proteinExistence type="predicted"/>
<dbReference type="AlphaFoldDB" id="A0A9P8L4C1"/>
<reference evidence="1" key="1">
    <citation type="submission" date="2021-03" db="EMBL/GenBank/DDBJ databases">
        <title>Comparative genomics and phylogenomic investigation of the class Geoglossomycetes provide insights into ecological specialization and systematics.</title>
        <authorList>
            <person name="Melie T."/>
            <person name="Pirro S."/>
            <person name="Miller A.N."/>
            <person name="Quandt A."/>
        </authorList>
    </citation>
    <scope>NUCLEOTIDE SEQUENCE</scope>
    <source>
        <strain evidence="1">GBOQ0MN5Z8</strain>
    </source>
</reference>
<accession>A0A9P8L4C1</accession>
<dbReference type="OrthoDB" id="21214at2759"/>
<name>A0A9P8L4C1_9PEZI</name>
<keyword evidence="2" id="KW-1185">Reference proteome</keyword>
<evidence type="ECO:0000313" key="1">
    <source>
        <dbReference type="EMBL" id="KAH0541581.1"/>
    </source>
</evidence>
<sequence>MISSEKPQSPFNPSQTFYITPHCSFTKNIQILDLTPHLTVPYTDPTFPSHAKQVAKQIAKQAQFPPSITIQKDNISGTRYLILDPNKNANDNEIATWKASHFSTGPSHLTFPAQSPHSSHTITLRPPRRFLSRNESFVHNSATYTWAYESWIHPSRVALWRELPGGGKKLLARYWQGIDWRTGGTIVVEGEEVDAVIAVVTCVVLLKKKRQRRLERSG</sequence>